<name>A5DWG3_LODEL</name>
<dbReference type="FunFam" id="3.90.550.10:FF:000051">
    <property type="entry name" value="Alpha-1,2-mannosyltransferase (Ktr4)"/>
    <property type="match status" value="1"/>
</dbReference>
<dbReference type="PANTHER" id="PTHR31121">
    <property type="entry name" value="ALPHA-1,2 MANNOSYLTRANSFERASE KTR1"/>
    <property type="match status" value="1"/>
</dbReference>
<evidence type="ECO:0000256" key="1">
    <source>
        <dbReference type="ARBA" id="ARBA00004606"/>
    </source>
</evidence>
<protein>
    <recommendedName>
        <fullName evidence="8">Mannosyltransferase KTR4</fullName>
    </recommendedName>
</protein>
<evidence type="ECO:0000313" key="7">
    <source>
        <dbReference type="Proteomes" id="UP000001996"/>
    </source>
</evidence>
<dbReference type="GeneID" id="5233792"/>
<dbReference type="FunCoup" id="A5DWG3">
    <property type="interactions" value="45"/>
</dbReference>
<evidence type="ECO:0000256" key="5">
    <source>
        <dbReference type="ARBA" id="ARBA00022968"/>
    </source>
</evidence>
<keyword evidence="7" id="KW-1185">Reference proteome</keyword>
<dbReference type="InterPro" id="IPR029044">
    <property type="entry name" value="Nucleotide-diphossugar_trans"/>
</dbReference>
<dbReference type="AlphaFoldDB" id="A5DWG3"/>
<evidence type="ECO:0000256" key="3">
    <source>
        <dbReference type="ARBA" id="ARBA00022676"/>
    </source>
</evidence>
<dbReference type="Proteomes" id="UP000001996">
    <property type="component" value="Unassembled WGS sequence"/>
</dbReference>
<dbReference type="GO" id="GO:0000032">
    <property type="term" value="P:cell wall mannoprotein biosynthetic process"/>
    <property type="evidence" value="ECO:0007669"/>
    <property type="project" value="TreeGrafter"/>
</dbReference>
<dbReference type="HOGENOM" id="CLU_024327_1_1_1"/>
<dbReference type="EMBL" id="CH981525">
    <property type="protein sequence ID" value="EDK43521.1"/>
    <property type="molecule type" value="Genomic_DNA"/>
</dbReference>
<evidence type="ECO:0000256" key="2">
    <source>
        <dbReference type="ARBA" id="ARBA00007677"/>
    </source>
</evidence>
<dbReference type="GO" id="GO:0005794">
    <property type="term" value="C:Golgi apparatus"/>
    <property type="evidence" value="ECO:0007669"/>
    <property type="project" value="TreeGrafter"/>
</dbReference>
<proteinExistence type="inferred from homology"/>
<dbReference type="GO" id="GO:0016020">
    <property type="term" value="C:membrane"/>
    <property type="evidence" value="ECO:0007669"/>
    <property type="project" value="UniProtKB-SubCell"/>
</dbReference>
<organism evidence="6 7">
    <name type="scientific">Lodderomyces elongisporus (strain ATCC 11503 / CBS 2605 / JCM 1781 / NBRC 1676 / NRRL YB-4239)</name>
    <name type="common">Yeast</name>
    <name type="synonym">Saccharomyces elongisporus</name>
    <dbReference type="NCBI Taxonomy" id="379508"/>
    <lineage>
        <taxon>Eukaryota</taxon>
        <taxon>Fungi</taxon>
        <taxon>Dikarya</taxon>
        <taxon>Ascomycota</taxon>
        <taxon>Saccharomycotina</taxon>
        <taxon>Pichiomycetes</taxon>
        <taxon>Debaryomycetaceae</taxon>
        <taxon>Candida/Lodderomyces clade</taxon>
        <taxon>Lodderomyces</taxon>
    </lineage>
</organism>
<dbReference type="Pfam" id="PF01793">
    <property type="entry name" value="Glyco_transf_15"/>
    <property type="match status" value="1"/>
</dbReference>
<dbReference type="SUPFAM" id="SSF53448">
    <property type="entry name" value="Nucleotide-diphospho-sugar transferases"/>
    <property type="match status" value="1"/>
</dbReference>
<dbReference type="Gene3D" id="3.90.550.10">
    <property type="entry name" value="Spore Coat Polysaccharide Biosynthesis Protein SpsA, Chain A"/>
    <property type="match status" value="1"/>
</dbReference>
<dbReference type="InParanoid" id="A5DWG3"/>
<gene>
    <name evidence="6" type="ORF">LELG_01699</name>
</gene>
<dbReference type="eggNOG" id="KOG4472">
    <property type="taxonomic scope" value="Eukaryota"/>
</dbReference>
<comment type="subcellular location">
    <subcellularLocation>
        <location evidence="1">Membrane</location>
        <topology evidence="1">Single-pass type II membrane protein</topology>
    </subcellularLocation>
</comment>
<keyword evidence="5" id="KW-0735">Signal-anchor</keyword>
<dbReference type="GO" id="GO:0006487">
    <property type="term" value="P:protein N-linked glycosylation"/>
    <property type="evidence" value="ECO:0007669"/>
    <property type="project" value="TreeGrafter"/>
</dbReference>
<dbReference type="InterPro" id="IPR002685">
    <property type="entry name" value="Glyco_trans_15"/>
</dbReference>
<keyword evidence="3" id="KW-0328">Glycosyltransferase</keyword>
<dbReference type="OMA" id="HNMCRYY"/>
<accession>A5DWG3</accession>
<dbReference type="KEGG" id="lel:PVL30_001672"/>
<evidence type="ECO:0008006" key="8">
    <source>
        <dbReference type="Google" id="ProtNLM"/>
    </source>
</evidence>
<dbReference type="OrthoDB" id="439943at2759"/>
<evidence type="ECO:0000313" key="6">
    <source>
        <dbReference type="EMBL" id="EDK43521.1"/>
    </source>
</evidence>
<keyword evidence="4" id="KW-0808">Transferase</keyword>
<dbReference type="VEuPathDB" id="FungiDB:LELG_01699"/>
<dbReference type="GO" id="GO:0006493">
    <property type="term" value="P:protein O-linked glycosylation"/>
    <property type="evidence" value="ECO:0007669"/>
    <property type="project" value="TreeGrafter"/>
</dbReference>
<sequence>MVTIRKRKLLYFVIFSLTCILFLLHLLNSGGIYRGSNDSKLSDSSSNNNNNNDWSFKSLTERFDFSYLPNLSNNLKSSYNQLNLISDPGLEKKGYILEPGNVKFKFINNVKKRGTPEQVINENMEKYRQLMNKEIGKPQDASLVPPPDDSHEYDKKRANATILALVRNEELIKIGQSIKKFQRLFNSKFNYPYTFINDQPFTERFKQRITKYTENAPVEFVVIKPEQWNKPSFIDEAKEAKEMQLMHDHNIAYAKKASYHNMCRFYLGQFYNLPELQKYKYYWRIEPQVKFFTDVQYDVLKYMEDTQKIYGFTVSLYDIEESVKTLWPETLKFLNQGDNYKYVNPNGSFQWLVENLQNPKKNKMAGGYSTCHFWSNFEIGDMDFFRSEAYSTWFKYLDSTGGFYYERWGDAPVHSIGVSLFADKSKIHWFRDLGYNHDPYFNCARTPWTSACTVARFSRYEHLNKENCVINWLEYDEIKDVY</sequence>
<dbReference type="GO" id="GO:0000026">
    <property type="term" value="F:alpha-1,2-mannosyltransferase activity"/>
    <property type="evidence" value="ECO:0007669"/>
    <property type="project" value="TreeGrafter"/>
</dbReference>
<dbReference type="PANTHER" id="PTHR31121:SF7">
    <property type="entry name" value="MANNOSYLTRANSFERASE KTR4-RELATED"/>
    <property type="match status" value="1"/>
</dbReference>
<keyword evidence="5" id="KW-0812">Transmembrane</keyword>
<reference evidence="6 7" key="1">
    <citation type="journal article" date="2009" name="Nature">
        <title>Evolution of pathogenicity and sexual reproduction in eight Candida genomes.</title>
        <authorList>
            <person name="Butler G."/>
            <person name="Rasmussen M.D."/>
            <person name="Lin M.F."/>
            <person name="Santos M.A."/>
            <person name="Sakthikumar S."/>
            <person name="Munro C.A."/>
            <person name="Rheinbay E."/>
            <person name="Grabherr M."/>
            <person name="Forche A."/>
            <person name="Reedy J.L."/>
            <person name="Agrafioti I."/>
            <person name="Arnaud M.B."/>
            <person name="Bates S."/>
            <person name="Brown A.J."/>
            <person name="Brunke S."/>
            <person name="Costanzo M.C."/>
            <person name="Fitzpatrick D.A."/>
            <person name="de Groot P.W."/>
            <person name="Harris D."/>
            <person name="Hoyer L.L."/>
            <person name="Hube B."/>
            <person name="Klis F.M."/>
            <person name="Kodira C."/>
            <person name="Lennard N."/>
            <person name="Logue M.E."/>
            <person name="Martin R."/>
            <person name="Neiman A.M."/>
            <person name="Nikolaou E."/>
            <person name="Quail M.A."/>
            <person name="Quinn J."/>
            <person name="Santos M.C."/>
            <person name="Schmitzberger F.F."/>
            <person name="Sherlock G."/>
            <person name="Shah P."/>
            <person name="Silverstein K.A."/>
            <person name="Skrzypek M.S."/>
            <person name="Soll D."/>
            <person name="Staggs R."/>
            <person name="Stansfield I."/>
            <person name="Stumpf M.P."/>
            <person name="Sudbery P.E."/>
            <person name="Srikantha T."/>
            <person name="Zeng Q."/>
            <person name="Berman J."/>
            <person name="Berriman M."/>
            <person name="Heitman J."/>
            <person name="Gow N.A."/>
            <person name="Lorenz M.C."/>
            <person name="Birren B.W."/>
            <person name="Kellis M."/>
            <person name="Cuomo C.A."/>
        </authorList>
    </citation>
    <scope>NUCLEOTIDE SEQUENCE [LARGE SCALE GENOMIC DNA]</scope>
    <source>
        <strain evidence="7">ATCC 11503 / BCRC 21390 / CBS 2605 / JCM 1781 / NBRC 1676 / NRRL YB-4239</strain>
    </source>
</reference>
<evidence type="ECO:0000256" key="4">
    <source>
        <dbReference type="ARBA" id="ARBA00022679"/>
    </source>
</evidence>
<comment type="similarity">
    <text evidence="2">Belongs to the glycosyltransferase 15 family.</text>
</comment>